<dbReference type="EMBL" id="MU004230">
    <property type="protein sequence ID" value="KAF2675298.1"/>
    <property type="molecule type" value="Genomic_DNA"/>
</dbReference>
<dbReference type="OrthoDB" id="4417529at2759"/>
<gene>
    <name evidence="2" type="ORF">BT63DRAFT_34033</name>
</gene>
<evidence type="ECO:0008006" key="4">
    <source>
        <dbReference type="Google" id="ProtNLM"/>
    </source>
</evidence>
<proteinExistence type="predicted"/>
<dbReference type="AlphaFoldDB" id="A0A6A6UW57"/>
<feature type="region of interest" description="Disordered" evidence="1">
    <location>
        <begin position="412"/>
        <end position="434"/>
    </location>
</feature>
<sequence>MYPNSSNASSTQDLTPPEKNLKLQFEYENAYCMRENASPVFLRCQGVKGSLKVDNGSSRNIDKVKIVLKGTMMNVLQHHTNCSTSLEPHRLLAAETILNLVEAHDWPSSDSLTEAEVKSAAFSFDFPLYRKPWESQQDFTSSMGMLPSTLSVTGYGCRAPTGGFSCSATSQIRYEVQAFAYDDKDELVDCTIATVALFDTENPSPPPIHQEHFKGEYACTKEKRLRRFGFRGASLSISASEPQPIEIQPKTGLAMAAVPLRLTLRTKKKSSLSPEDMPLNIKIISMLKASTYLSVAKMKAHPTISSSQESPFLAALCKFSGKRIRNLQVDGWEQENPKDPRTWVKDITVLLPVAESSFPSPSFFTPFVARRYSMSLRVEIKSSLGDSVYRLAVPIQIVYPETPVHYDNIYSPELTEEHPSGPSSPLDEVPIYIR</sequence>
<protein>
    <recommendedName>
        <fullName evidence="4">Arrestin-like N-terminal domain-containing protein</fullName>
    </recommendedName>
</protein>
<dbReference type="Proteomes" id="UP000799302">
    <property type="component" value="Unassembled WGS sequence"/>
</dbReference>
<evidence type="ECO:0000256" key="1">
    <source>
        <dbReference type="SAM" id="MobiDB-lite"/>
    </source>
</evidence>
<organism evidence="2 3">
    <name type="scientific">Microthyrium microscopicum</name>
    <dbReference type="NCBI Taxonomy" id="703497"/>
    <lineage>
        <taxon>Eukaryota</taxon>
        <taxon>Fungi</taxon>
        <taxon>Dikarya</taxon>
        <taxon>Ascomycota</taxon>
        <taxon>Pezizomycotina</taxon>
        <taxon>Dothideomycetes</taxon>
        <taxon>Dothideomycetes incertae sedis</taxon>
        <taxon>Microthyriales</taxon>
        <taxon>Microthyriaceae</taxon>
        <taxon>Microthyrium</taxon>
    </lineage>
</organism>
<evidence type="ECO:0000313" key="2">
    <source>
        <dbReference type="EMBL" id="KAF2675298.1"/>
    </source>
</evidence>
<accession>A0A6A6UW57</accession>
<name>A0A6A6UW57_9PEZI</name>
<reference evidence="2" key="1">
    <citation type="journal article" date="2020" name="Stud. Mycol.">
        <title>101 Dothideomycetes genomes: a test case for predicting lifestyles and emergence of pathogens.</title>
        <authorList>
            <person name="Haridas S."/>
            <person name="Albert R."/>
            <person name="Binder M."/>
            <person name="Bloem J."/>
            <person name="Labutti K."/>
            <person name="Salamov A."/>
            <person name="Andreopoulos B."/>
            <person name="Baker S."/>
            <person name="Barry K."/>
            <person name="Bills G."/>
            <person name="Bluhm B."/>
            <person name="Cannon C."/>
            <person name="Castanera R."/>
            <person name="Culley D."/>
            <person name="Daum C."/>
            <person name="Ezra D."/>
            <person name="Gonzalez J."/>
            <person name="Henrissat B."/>
            <person name="Kuo A."/>
            <person name="Liang C."/>
            <person name="Lipzen A."/>
            <person name="Lutzoni F."/>
            <person name="Magnuson J."/>
            <person name="Mondo S."/>
            <person name="Nolan M."/>
            <person name="Ohm R."/>
            <person name="Pangilinan J."/>
            <person name="Park H.-J."/>
            <person name="Ramirez L."/>
            <person name="Alfaro M."/>
            <person name="Sun H."/>
            <person name="Tritt A."/>
            <person name="Yoshinaga Y."/>
            <person name="Zwiers L.-H."/>
            <person name="Turgeon B."/>
            <person name="Goodwin S."/>
            <person name="Spatafora J."/>
            <person name="Crous P."/>
            <person name="Grigoriev I."/>
        </authorList>
    </citation>
    <scope>NUCLEOTIDE SEQUENCE</scope>
    <source>
        <strain evidence="2">CBS 115976</strain>
    </source>
</reference>
<evidence type="ECO:0000313" key="3">
    <source>
        <dbReference type="Proteomes" id="UP000799302"/>
    </source>
</evidence>
<keyword evidence="3" id="KW-1185">Reference proteome</keyword>